<protein>
    <submittedName>
        <fullName evidence="3">Universal stress protein</fullName>
    </submittedName>
</protein>
<sequence length="155" mass="15745">MAANRIVVGVDGSEPARKALVWAAGQARLTGAALEAVICWEYPPSAWAGLTTGMGPTAPALPDDYDPEQLARKELDEALAAALGGPTAAGVVRRIVAGHPPQVLTELAEGADLLVVGDRGYSGVRAALLGSVSTHVAQHAPCPVVVVRGDVAKPA</sequence>
<keyword evidence="4" id="KW-1185">Reference proteome</keyword>
<dbReference type="Gene3D" id="3.40.50.620">
    <property type="entry name" value="HUPs"/>
    <property type="match status" value="1"/>
</dbReference>
<dbReference type="SUPFAM" id="SSF52402">
    <property type="entry name" value="Adenine nucleotide alpha hydrolases-like"/>
    <property type="match status" value="1"/>
</dbReference>
<evidence type="ECO:0000313" key="4">
    <source>
        <dbReference type="Proteomes" id="UP001522868"/>
    </source>
</evidence>
<dbReference type="PANTHER" id="PTHR46553">
    <property type="entry name" value="ADENINE NUCLEOTIDE ALPHA HYDROLASES-LIKE SUPERFAMILY PROTEIN"/>
    <property type="match status" value="1"/>
</dbReference>
<dbReference type="InterPro" id="IPR014729">
    <property type="entry name" value="Rossmann-like_a/b/a_fold"/>
</dbReference>
<dbReference type="InterPro" id="IPR006016">
    <property type="entry name" value="UspA"/>
</dbReference>
<comment type="caution">
    <text evidence="3">The sequence shown here is derived from an EMBL/GenBank/DDBJ whole genome shotgun (WGS) entry which is preliminary data.</text>
</comment>
<dbReference type="InterPro" id="IPR006015">
    <property type="entry name" value="Universal_stress_UspA"/>
</dbReference>
<reference evidence="3 4" key="1">
    <citation type="submission" date="2022-04" db="EMBL/GenBank/DDBJ databases">
        <title>Streptomyces sp. nov. LCR6-01 isolated from Lichen of Dirinaria sp.</title>
        <authorList>
            <person name="Kanchanasin P."/>
            <person name="Tanasupawat S."/>
            <person name="Phongsopitanun W."/>
        </authorList>
    </citation>
    <scope>NUCLEOTIDE SEQUENCE [LARGE SCALE GENOMIC DNA]</scope>
    <source>
        <strain evidence="3 4">LCR6-01</strain>
    </source>
</reference>
<name>A0ABT0I4D4_9ACTN</name>
<proteinExistence type="inferred from homology"/>
<organism evidence="3 4">
    <name type="scientific">Streptomyces lichenis</name>
    <dbReference type="NCBI Taxonomy" id="2306967"/>
    <lineage>
        <taxon>Bacteria</taxon>
        <taxon>Bacillati</taxon>
        <taxon>Actinomycetota</taxon>
        <taxon>Actinomycetes</taxon>
        <taxon>Kitasatosporales</taxon>
        <taxon>Streptomycetaceae</taxon>
        <taxon>Streptomyces</taxon>
    </lineage>
</organism>
<accession>A0ABT0I4D4</accession>
<evidence type="ECO:0000259" key="2">
    <source>
        <dbReference type="Pfam" id="PF00582"/>
    </source>
</evidence>
<dbReference type="PANTHER" id="PTHR46553:SF3">
    <property type="entry name" value="ADENINE NUCLEOTIDE ALPHA HYDROLASES-LIKE SUPERFAMILY PROTEIN"/>
    <property type="match status" value="1"/>
</dbReference>
<feature type="domain" description="UspA" evidence="2">
    <location>
        <begin position="4"/>
        <end position="148"/>
    </location>
</feature>
<dbReference type="RefSeq" id="WP_248631392.1">
    <property type="nucleotide sequence ID" value="NZ_JALPTH010000002.1"/>
</dbReference>
<dbReference type="Pfam" id="PF00582">
    <property type="entry name" value="Usp"/>
    <property type="match status" value="1"/>
</dbReference>
<dbReference type="EMBL" id="JALPTH010000002">
    <property type="protein sequence ID" value="MCK8676192.1"/>
    <property type="molecule type" value="Genomic_DNA"/>
</dbReference>
<gene>
    <name evidence="3" type="ORF">M1O15_01925</name>
</gene>
<comment type="similarity">
    <text evidence="1">Belongs to the universal stress protein A family.</text>
</comment>
<dbReference type="Proteomes" id="UP001522868">
    <property type="component" value="Unassembled WGS sequence"/>
</dbReference>
<evidence type="ECO:0000256" key="1">
    <source>
        <dbReference type="ARBA" id="ARBA00008791"/>
    </source>
</evidence>
<dbReference type="PRINTS" id="PR01438">
    <property type="entry name" value="UNVRSLSTRESS"/>
</dbReference>
<dbReference type="CDD" id="cd23659">
    <property type="entry name" value="USP_At3g01520-like"/>
    <property type="match status" value="1"/>
</dbReference>
<evidence type="ECO:0000313" key="3">
    <source>
        <dbReference type="EMBL" id="MCK8676192.1"/>
    </source>
</evidence>